<protein>
    <submittedName>
        <fullName evidence="2">Uncharacterized protein</fullName>
    </submittedName>
</protein>
<feature type="compositionally biased region" description="Basic and acidic residues" evidence="1">
    <location>
        <begin position="23"/>
        <end position="36"/>
    </location>
</feature>
<feature type="region of interest" description="Disordered" evidence="1">
    <location>
        <begin position="97"/>
        <end position="132"/>
    </location>
</feature>
<dbReference type="AlphaFoldDB" id="A0AAD2FES7"/>
<sequence length="615" mass="68562">MPKKKTNYNKRGFAKRLSSRIFSRRDKTSKPEDQWRPRKTKFAAMPADDDDDFSAPTIINNFSFSVESETGGYKKDIDTKKKQAIRKLNKKTDFAGINIQPSSRDKNTNSARKKKARADTQSFQLSSDMSMDHSFDSRQSAATRQTTMSDPTNFFSSQPAALTMNNLNHFSNDIENQNPRSKFHQFTIDEDKESTVILPVGFTDDDETTHRTFDEDISSSRCSGSRRRNSSYERAFTPFQEETKSVFVDSFASAKENTHSGLSTAPSLRASDENVSTYSRSRNPSVASLCYSPSPKHESYSFASPNKRTCEAKGSKKQQRFIRDGRAPLSPLNGTRASNSGAKPFFQKRNDPFSGLGSWSDFVQDTSSNSHSGFKSTDNISDIYEEKSSQIFEPRNGGESKWSKGLYDFSDESKPVSSFDSTDSVGTFRPRLEEEVPMGIQSFEGVSKGSSVPSSVISAASSQGRVIYNRRVTPSSFDDDDISHSNRSVGRSSHGGGGGSVAKPMGLPSNAIMASMLFQRHHTIDTRAVETKLKAKREESSKLDASRSDVPRAIQAQDDMYSCVSSFSEDTTSVGPWKKPTRDLLDHFSNSRRTEYDAGRFRRDQLAKAPTLFEA</sequence>
<proteinExistence type="predicted"/>
<evidence type="ECO:0000256" key="1">
    <source>
        <dbReference type="SAM" id="MobiDB-lite"/>
    </source>
</evidence>
<keyword evidence="3" id="KW-1185">Reference proteome</keyword>
<feature type="region of interest" description="Disordered" evidence="1">
    <location>
        <begin position="474"/>
        <end position="506"/>
    </location>
</feature>
<feature type="compositionally biased region" description="Basic residues" evidence="1">
    <location>
        <begin position="1"/>
        <end position="18"/>
    </location>
</feature>
<accession>A0AAD2FES7</accession>
<reference evidence="2" key="1">
    <citation type="submission" date="2023-08" db="EMBL/GenBank/DDBJ databases">
        <authorList>
            <person name="Audoor S."/>
            <person name="Bilcke G."/>
        </authorList>
    </citation>
    <scope>NUCLEOTIDE SEQUENCE</scope>
</reference>
<feature type="region of interest" description="Disordered" evidence="1">
    <location>
        <begin position="257"/>
        <end position="347"/>
    </location>
</feature>
<organism evidence="2 3">
    <name type="scientific">Cylindrotheca closterium</name>
    <dbReference type="NCBI Taxonomy" id="2856"/>
    <lineage>
        <taxon>Eukaryota</taxon>
        <taxon>Sar</taxon>
        <taxon>Stramenopiles</taxon>
        <taxon>Ochrophyta</taxon>
        <taxon>Bacillariophyta</taxon>
        <taxon>Bacillariophyceae</taxon>
        <taxon>Bacillariophycidae</taxon>
        <taxon>Bacillariales</taxon>
        <taxon>Bacillariaceae</taxon>
        <taxon>Cylindrotheca</taxon>
    </lineage>
</organism>
<dbReference type="EMBL" id="CAKOGP040000469">
    <property type="protein sequence ID" value="CAJ1935391.1"/>
    <property type="molecule type" value="Genomic_DNA"/>
</dbReference>
<name>A0AAD2FES7_9STRA</name>
<feature type="compositionally biased region" description="Polar residues" evidence="1">
    <location>
        <begin position="273"/>
        <end position="286"/>
    </location>
</feature>
<comment type="caution">
    <text evidence="2">The sequence shown here is derived from an EMBL/GenBank/DDBJ whole genome shotgun (WGS) entry which is preliminary data.</text>
</comment>
<evidence type="ECO:0000313" key="3">
    <source>
        <dbReference type="Proteomes" id="UP001295423"/>
    </source>
</evidence>
<dbReference type="Proteomes" id="UP001295423">
    <property type="component" value="Unassembled WGS sequence"/>
</dbReference>
<evidence type="ECO:0000313" key="2">
    <source>
        <dbReference type="EMBL" id="CAJ1935391.1"/>
    </source>
</evidence>
<gene>
    <name evidence="2" type="ORF">CYCCA115_LOCUS4726</name>
</gene>
<feature type="region of interest" description="Disordered" evidence="1">
    <location>
        <begin position="1"/>
        <end position="52"/>
    </location>
</feature>
<feature type="compositionally biased region" description="Polar residues" evidence="1">
    <location>
        <begin position="332"/>
        <end position="341"/>
    </location>
</feature>